<dbReference type="InterPro" id="IPR036515">
    <property type="entry name" value="Transposase_17_sf"/>
</dbReference>
<evidence type="ECO:0000313" key="2">
    <source>
        <dbReference type="EMBL" id="BAM07711.1"/>
    </source>
</evidence>
<name>I0IR12_LEPFC</name>
<dbReference type="InterPro" id="IPR002686">
    <property type="entry name" value="Transposase_17"/>
</dbReference>
<dbReference type="GO" id="GO:0004803">
    <property type="term" value="F:transposase activity"/>
    <property type="evidence" value="ECO:0007669"/>
    <property type="project" value="InterPro"/>
</dbReference>
<protein>
    <submittedName>
        <fullName evidence="2">Transposase</fullName>
    </submittedName>
</protein>
<feature type="domain" description="Transposase IS200-like" evidence="1">
    <location>
        <begin position="2"/>
        <end position="66"/>
    </location>
</feature>
<dbReference type="Pfam" id="PF01797">
    <property type="entry name" value="Y1_Tnp"/>
    <property type="match status" value="1"/>
</dbReference>
<reference evidence="3" key="2">
    <citation type="submission" date="2012-03" db="EMBL/GenBank/DDBJ databases">
        <title>The complete genome sequence of the pioneer microbe on fresh volcanic deposit, Leptospirillum ferrooxidans strain C2-3.</title>
        <authorList>
            <person name="Fujimura R."/>
            <person name="Sato Y."/>
            <person name="Nishizawa T."/>
            <person name="Nanba K."/>
            <person name="Oshima K."/>
            <person name="Hattori M."/>
            <person name="Kamijo T."/>
            <person name="Ohta H."/>
        </authorList>
    </citation>
    <scope>NUCLEOTIDE SEQUENCE [LARGE SCALE GENOMIC DNA]</scope>
    <source>
        <strain evidence="3">C2-3</strain>
    </source>
</reference>
<evidence type="ECO:0000313" key="3">
    <source>
        <dbReference type="Proteomes" id="UP000007382"/>
    </source>
</evidence>
<keyword evidence="3" id="KW-1185">Reference proteome</keyword>
<dbReference type="EMBL" id="AP012342">
    <property type="protein sequence ID" value="BAM07711.1"/>
    <property type="molecule type" value="Genomic_DNA"/>
</dbReference>
<sequence length="71" mass="8161">MQLAGVGGEADHVPLLPEIHPALNISTPINNLKTASSRRARNRFSEHLKPFYREPYFWHRAYYVGASAKRR</sequence>
<dbReference type="eggNOG" id="COG1943">
    <property type="taxonomic scope" value="Bacteria"/>
</dbReference>
<dbReference type="AlphaFoldDB" id="I0IR12"/>
<organism evidence="2 3">
    <name type="scientific">Leptospirillum ferrooxidans (strain C2-3)</name>
    <dbReference type="NCBI Taxonomy" id="1162668"/>
    <lineage>
        <taxon>Bacteria</taxon>
        <taxon>Pseudomonadati</taxon>
        <taxon>Nitrospirota</taxon>
        <taxon>Nitrospiria</taxon>
        <taxon>Nitrospirales</taxon>
        <taxon>Nitrospiraceae</taxon>
        <taxon>Leptospirillum</taxon>
    </lineage>
</organism>
<gene>
    <name evidence="2" type="ordered locus">LFE_2037</name>
</gene>
<dbReference type="Proteomes" id="UP000007382">
    <property type="component" value="Chromosome"/>
</dbReference>
<accession>I0IR12</accession>
<dbReference type="PATRIC" id="fig|1162668.3.peg.2413"/>
<evidence type="ECO:0000259" key="1">
    <source>
        <dbReference type="Pfam" id="PF01797"/>
    </source>
</evidence>
<dbReference type="Gene3D" id="3.30.70.1290">
    <property type="entry name" value="Transposase IS200-like"/>
    <property type="match status" value="1"/>
</dbReference>
<dbReference type="KEGG" id="lfc:LFE_2037"/>
<dbReference type="SUPFAM" id="SSF143422">
    <property type="entry name" value="Transposase IS200-like"/>
    <property type="match status" value="1"/>
</dbReference>
<dbReference type="GO" id="GO:0006313">
    <property type="term" value="P:DNA transposition"/>
    <property type="evidence" value="ECO:0007669"/>
    <property type="project" value="InterPro"/>
</dbReference>
<dbReference type="PANTHER" id="PTHR33360:SF2">
    <property type="entry name" value="TRANSPOSASE FOR INSERTION SEQUENCE ELEMENT IS200"/>
    <property type="match status" value="1"/>
</dbReference>
<dbReference type="GO" id="GO:0003677">
    <property type="term" value="F:DNA binding"/>
    <property type="evidence" value="ECO:0007669"/>
    <property type="project" value="InterPro"/>
</dbReference>
<proteinExistence type="predicted"/>
<dbReference type="PANTHER" id="PTHR33360">
    <property type="entry name" value="TRANSPOSASE FOR INSERTION SEQUENCE ELEMENT IS200"/>
    <property type="match status" value="1"/>
</dbReference>
<dbReference type="HOGENOM" id="CLU_2735086_0_0_0"/>
<reference evidence="2 3" key="1">
    <citation type="journal article" date="2012" name="J. Bacteriol.">
        <title>Complete Genome Sequence of Leptospirillum ferrooxidans Strain C2-3, Isolated from a Fresh Volcanic Ash Deposit on the Island of Miyake, Japan.</title>
        <authorList>
            <person name="Fujimura R."/>
            <person name="Sato Y."/>
            <person name="Nishizawa T."/>
            <person name="Oshima K."/>
            <person name="Kim S.-W."/>
            <person name="Hattori M."/>
            <person name="Kamijo T."/>
            <person name="Ohta H."/>
        </authorList>
    </citation>
    <scope>NUCLEOTIDE SEQUENCE [LARGE SCALE GENOMIC DNA]</scope>
    <source>
        <strain evidence="2 3">C2-3</strain>
    </source>
</reference>